<sequence>MFLPTLLQQVMRGVNGTGMVGDAGRQHVGHTAADPRTGGTGAQLGDPRAGGAGKTSVLRAAFGLAAEVGPAIAAARPGDRVAIVVSTRMQRVEGRQGGISGWNGKIGGKYFDSLFEAYNACLYAHRPASFVFTEDVSAEVLKRYDAVLLVGQRMELDPPLAAALRESGVPVYFDSTCRPELVTGFTPLGVGFDKVSQDPVAHNDDSAYPRFRGYFLDHAETVREVLADVRPVAGCDNPEVLLSEWVDGDIRYLLAVNNTLLDWDPGQMWRVGLSMGHRVPVMAGLDVELPLLHRVVDVLTGQDVSLIGGRFTADLRSEPARLYAIVPLVHKELPKVTPDRFGPHVRDVAVSADGRSAMLGCFTWDHNLYGVDLATGKTTWRRKIGHHFALAPSVHKGGFAARGFDLDTAEGYHLYLLDEAGTPRRRFALFGLPKRATDWARGEWIHDTGLDNFAVAPAGTWVATSGDLGLVVWDKAGKQLWAREWWTTSRTPHRLLAVDDTTLVAFAEGRIAGLSAVDGRELWSVRPARTGVFLGGAVSTDGKTIAIWSDTDGGRVFVLRNGALVNTLPVAAEEVSLSADGSLIAVTEGERLSAFTATGGLLWTFTGDDLMRRPRVSPDGTRIAAGSELGTLYVLDAAGVVLTRQDLRALPVPSWLPGGDLLVATWMGTVVRYGANLQPRWRSRIAPVETDARSKLRAPDPTPTTRKTGWGNASAEPLPLVPNLIADTKAFVTAESVRPKQVLEGQYPADLLRDGKADPPPGPWLRWHDIGFVNSGWRDELVLKVDTFRTQVRLTGITFAEDPAHPESWLRDVRLQWWDGEGEVWRDGPLLLSDKALHSHVFDRPIEASRFRFVSTGGGSWPNGNLRLGELVFHGEQLGNAHRDVLAKRPRAVLFDERVKDLDMMLYPPTFGFRQGGAFSGGTSLELTTAGEAHPAYRAPFGHAVPDWDFKIAENPGPGQYRYFQFAWKATSPATTGIGLRLGGPWPGLAVCASVGDSKWLDHTVLAEHRVPGPPPTEWTPVRIDLWAITGGKPPVIQGLGLRSNGGGALFDRLVLGRTEADL</sequence>
<reference evidence="3 4" key="1">
    <citation type="journal article" date="2015" name="Genome Announc.">
        <title>Draft Genome Sequence of Norvancomycin-Producing Strain Amycolatopsis orientalis CPCC200066.</title>
        <authorList>
            <person name="Lei X."/>
            <person name="Yuan F."/>
            <person name="Shi Y."/>
            <person name="Li X."/>
            <person name="Wang L."/>
            <person name="Hong B."/>
        </authorList>
    </citation>
    <scope>NUCLEOTIDE SEQUENCE [LARGE SCALE GENOMIC DNA]</scope>
    <source>
        <strain evidence="3 4">B-37</strain>
    </source>
</reference>
<feature type="region of interest" description="Disordered" evidence="1">
    <location>
        <begin position="692"/>
        <end position="714"/>
    </location>
</feature>
<dbReference type="Gene3D" id="2.130.10.10">
    <property type="entry name" value="YVTN repeat-like/Quinoprotein amine dehydrogenase"/>
    <property type="match status" value="1"/>
</dbReference>
<feature type="compositionally biased region" description="Gly residues" evidence="1">
    <location>
        <begin position="38"/>
        <end position="51"/>
    </location>
</feature>
<name>A0A193C3S8_AMYOR</name>
<dbReference type="RefSeq" id="WP_044850041.1">
    <property type="nucleotide sequence ID" value="NZ_CP016174.1"/>
</dbReference>
<dbReference type="Pfam" id="PF13360">
    <property type="entry name" value="PQQ_2"/>
    <property type="match status" value="1"/>
</dbReference>
<dbReference type="InterPro" id="IPR002372">
    <property type="entry name" value="PQQ_rpt_dom"/>
</dbReference>
<feature type="domain" description="Pyrrolo-quinoline quinone repeat" evidence="2">
    <location>
        <begin position="508"/>
        <end position="644"/>
    </location>
</feature>
<dbReference type="KEGG" id="aori:SD37_27680"/>
<evidence type="ECO:0000256" key="1">
    <source>
        <dbReference type="SAM" id="MobiDB-lite"/>
    </source>
</evidence>
<accession>A0A193C3S8</accession>
<dbReference type="AlphaFoldDB" id="A0A193C3S8"/>
<dbReference type="SUPFAM" id="SSF50969">
    <property type="entry name" value="YVTN repeat-like/Quinoprotein amine dehydrogenase"/>
    <property type="match status" value="1"/>
</dbReference>
<dbReference type="Proteomes" id="UP000093695">
    <property type="component" value="Chromosome"/>
</dbReference>
<evidence type="ECO:0000259" key="2">
    <source>
        <dbReference type="Pfam" id="PF13360"/>
    </source>
</evidence>
<dbReference type="InterPro" id="IPR018391">
    <property type="entry name" value="PQQ_b-propeller_rpt"/>
</dbReference>
<evidence type="ECO:0000313" key="4">
    <source>
        <dbReference type="Proteomes" id="UP000093695"/>
    </source>
</evidence>
<organism evidence="3 4">
    <name type="scientific">Amycolatopsis orientalis</name>
    <name type="common">Nocardia orientalis</name>
    <dbReference type="NCBI Taxonomy" id="31958"/>
    <lineage>
        <taxon>Bacteria</taxon>
        <taxon>Bacillati</taxon>
        <taxon>Actinomycetota</taxon>
        <taxon>Actinomycetes</taxon>
        <taxon>Pseudonocardiales</taxon>
        <taxon>Pseudonocardiaceae</taxon>
        <taxon>Amycolatopsis</taxon>
    </lineage>
</organism>
<dbReference type="SMART" id="SM00564">
    <property type="entry name" value="PQQ"/>
    <property type="match status" value="4"/>
</dbReference>
<dbReference type="STRING" id="31958.SD37_27680"/>
<proteinExistence type="predicted"/>
<evidence type="ECO:0000313" key="3">
    <source>
        <dbReference type="EMBL" id="ANN19033.1"/>
    </source>
</evidence>
<dbReference type="InterPro" id="IPR015943">
    <property type="entry name" value="WD40/YVTN_repeat-like_dom_sf"/>
</dbReference>
<protein>
    <recommendedName>
        <fullName evidence="2">Pyrrolo-quinoline quinone repeat domain-containing protein</fullName>
    </recommendedName>
</protein>
<feature type="region of interest" description="Disordered" evidence="1">
    <location>
        <begin position="24"/>
        <end position="51"/>
    </location>
</feature>
<keyword evidence="4" id="KW-1185">Reference proteome</keyword>
<dbReference type="InterPro" id="IPR011044">
    <property type="entry name" value="Quino_amine_DH_bsu"/>
</dbReference>
<dbReference type="EMBL" id="CP016174">
    <property type="protein sequence ID" value="ANN19033.1"/>
    <property type="molecule type" value="Genomic_DNA"/>
</dbReference>
<gene>
    <name evidence="3" type="ORF">SD37_27680</name>
</gene>